<dbReference type="PANTHER" id="PTHR43065:SF10">
    <property type="entry name" value="PEROXIDE STRESS-ACTIVATED HISTIDINE KINASE MAK3"/>
    <property type="match status" value="1"/>
</dbReference>
<keyword evidence="9" id="KW-0418">Kinase</keyword>
<evidence type="ECO:0000256" key="12">
    <source>
        <dbReference type="ARBA" id="ARBA00023012"/>
    </source>
</evidence>
<evidence type="ECO:0000256" key="10">
    <source>
        <dbReference type="ARBA" id="ARBA00022840"/>
    </source>
</evidence>
<accession>A0A6N9TMW6</accession>
<evidence type="ECO:0000256" key="9">
    <source>
        <dbReference type="ARBA" id="ARBA00022777"/>
    </source>
</evidence>
<evidence type="ECO:0000259" key="14">
    <source>
        <dbReference type="PROSITE" id="PS50109"/>
    </source>
</evidence>
<dbReference type="InterPro" id="IPR004358">
    <property type="entry name" value="Sig_transdc_His_kin-like_C"/>
</dbReference>
<dbReference type="SMART" id="SM00387">
    <property type="entry name" value="HATPase_c"/>
    <property type="match status" value="1"/>
</dbReference>
<evidence type="ECO:0000256" key="7">
    <source>
        <dbReference type="ARBA" id="ARBA00022692"/>
    </source>
</evidence>
<dbReference type="PROSITE" id="PS50109">
    <property type="entry name" value="HIS_KIN"/>
    <property type="match status" value="1"/>
</dbReference>
<dbReference type="SUPFAM" id="SSF103190">
    <property type="entry name" value="Sensory domain-like"/>
    <property type="match status" value="1"/>
</dbReference>
<evidence type="ECO:0000256" key="6">
    <source>
        <dbReference type="ARBA" id="ARBA00022679"/>
    </source>
</evidence>
<keyword evidence="7 13" id="KW-0812">Transmembrane</keyword>
<comment type="caution">
    <text evidence="15">The sequence shown here is derived from an EMBL/GenBank/DDBJ whole genome shotgun (WGS) entry which is preliminary data.</text>
</comment>
<dbReference type="RefSeq" id="WP_163298618.1">
    <property type="nucleotide sequence ID" value="NZ_JAAGRR010000059.1"/>
</dbReference>
<dbReference type="GO" id="GO:0005524">
    <property type="term" value="F:ATP binding"/>
    <property type="evidence" value="ECO:0007669"/>
    <property type="project" value="UniProtKB-KW"/>
</dbReference>
<dbReference type="Gene3D" id="1.10.287.130">
    <property type="match status" value="1"/>
</dbReference>
<protein>
    <recommendedName>
        <fullName evidence="3">histidine kinase</fullName>
        <ecNumber evidence="3">2.7.13.3</ecNumber>
    </recommendedName>
</protein>
<dbReference type="SUPFAM" id="SSF55874">
    <property type="entry name" value="ATPase domain of HSP90 chaperone/DNA topoisomerase II/histidine kinase"/>
    <property type="match status" value="1"/>
</dbReference>
<dbReference type="InterPro" id="IPR005467">
    <property type="entry name" value="His_kinase_dom"/>
</dbReference>
<organism evidence="15 16">
    <name type="scientific">Dissulfurirhabdus thermomarina</name>
    <dbReference type="NCBI Taxonomy" id="1765737"/>
    <lineage>
        <taxon>Bacteria</taxon>
        <taxon>Deltaproteobacteria</taxon>
        <taxon>Dissulfurirhabdaceae</taxon>
        <taxon>Dissulfurirhabdus</taxon>
    </lineage>
</organism>
<gene>
    <name evidence="15" type="ORF">G3N55_06435</name>
</gene>
<dbReference type="EMBL" id="JAAGRR010000059">
    <property type="protein sequence ID" value="NDY42479.1"/>
    <property type="molecule type" value="Genomic_DNA"/>
</dbReference>
<dbReference type="InterPro" id="IPR036890">
    <property type="entry name" value="HATPase_C_sf"/>
</dbReference>
<dbReference type="EC" id="2.7.13.3" evidence="3"/>
<reference evidence="15 16" key="1">
    <citation type="submission" date="2020-02" db="EMBL/GenBank/DDBJ databases">
        <title>Comparative genomics of sulfur disproportionating microorganisms.</title>
        <authorList>
            <person name="Ward L.M."/>
            <person name="Bertran E."/>
            <person name="Johnston D.T."/>
        </authorList>
    </citation>
    <scope>NUCLEOTIDE SEQUENCE [LARGE SCALE GENOMIC DNA]</scope>
    <source>
        <strain evidence="15 16">DSM 100025</strain>
    </source>
</reference>
<dbReference type="GO" id="GO:0005886">
    <property type="term" value="C:plasma membrane"/>
    <property type="evidence" value="ECO:0007669"/>
    <property type="project" value="UniProtKB-SubCell"/>
</dbReference>
<feature type="transmembrane region" description="Helical" evidence="13">
    <location>
        <begin position="191"/>
        <end position="212"/>
    </location>
</feature>
<evidence type="ECO:0000256" key="8">
    <source>
        <dbReference type="ARBA" id="ARBA00022741"/>
    </source>
</evidence>
<dbReference type="PRINTS" id="PR00344">
    <property type="entry name" value="BCTRLSENSOR"/>
</dbReference>
<keyword evidence="12" id="KW-0902">Two-component regulatory system</keyword>
<sequence length="455" mass="50132">MAQREPGGRFWEREALSGPLAVLFVLILVFFSAVMVAVAVATYRMSLEGSLNFLRSRAVGIAVNLELALERSGLRRDFFPDLVRSEGAEDLAFLALYDRGGRVVLHSNPNLIGRRVVDPGLVTAFEHQQPVTHQERLGTGEEVFVLDFPLRLQGRAAGPPPPPGGAPLYCLRVVLHPAPARAIVRRATVQVAVIGLSLVVLWVLGSFFLWAWRRNLRLQGRLREQERLAALGRMAAVLAHEIRNPLSTIKGFAQYHMEAGAEGGLRDDLGLIVAEARRLERLTTNLLTYARPARPQPAACDIETCCRELRRGFEGAGDGERLQVECGAGRVVVDREMLQQVVWNLTRNALEAVEGMEDGRVWVRFRRREGELEVEVEDSGPGLAPEVKERLFEPFVTTKARGSGLGLAIVRRLTEAMGGEIRVEDRPGGGARFRVRIPAAGPGEDDEEVGPAFLV</sequence>
<dbReference type="InterPro" id="IPR003594">
    <property type="entry name" value="HATPase_dom"/>
</dbReference>
<dbReference type="InterPro" id="IPR029151">
    <property type="entry name" value="Sensor-like_sf"/>
</dbReference>
<keyword evidence="6" id="KW-0808">Transferase</keyword>
<keyword evidence="11 13" id="KW-1133">Transmembrane helix</keyword>
<evidence type="ECO:0000256" key="2">
    <source>
        <dbReference type="ARBA" id="ARBA00004651"/>
    </source>
</evidence>
<keyword evidence="8" id="KW-0547">Nucleotide-binding</keyword>
<feature type="transmembrane region" description="Helical" evidence="13">
    <location>
        <begin position="20"/>
        <end position="43"/>
    </location>
</feature>
<dbReference type="InterPro" id="IPR003661">
    <property type="entry name" value="HisK_dim/P_dom"/>
</dbReference>
<feature type="domain" description="Histidine kinase" evidence="14">
    <location>
        <begin position="237"/>
        <end position="441"/>
    </location>
</feature>
<comment type="catalytic activity">
    <reaction evidence="1">
        <text>ATP + protein L-histidine = ADP + protein N-phospho-L-histidine.</text>
        <dbReference type="EC" id="2.7.13.3"/>
    </reaction>
</comment>
<dbReference type="CDD" id="cd00082">
    <property type="entry name" value="HisKA"/>
    <property type="match status" value="1"/>
</dbReference>
<dbReference type="PANTHER" id="PTHR43065">
    <property type="entry name" value="SENSOR HISTIDINE KINASE"/>
    <property type="match status" value="1"/>
</dbReference>
<evidence type="ECO:0000313" key="15">
    <source>
        <dbReference type="EMBL" id="NDY42479.1"/>
    </source>
</evidence>
<evidence type="ECO:0000256" key="1">
    <source>
        <dbReference type="ARBA" id="ARBA00000085"/>
    </source>
</evidence>
<keyword evidence="5" id="KW-0597">Phosphoprotein</keyword>
<keyword evidence="4" id="KW-1003">Cell membrane</keyword>
<dbReference type="SMART" id="SM00388">
    <property type="entry name" value="HisKA"/>
    <property type="match status" value="1"/>
</dbReference>
<dbReference type="AlphaFoldDB" id="A0A6N9TMW6"/>
<evidence type="ECO:0000313" key="16">
    <source>
        <dbReference type="Proteomes" id="UP000469346"/>
    </source>
</evidence>
<keyword evidence="10" id="KW-0067">ATP-binding</keyword>
<proteinExistence type="predicted"/>
<dbReference type="InterPro" id="IPR036097">
    <property type="entry name" value="HisK_dim/P_sf"/>
</dbReference>
<comment type="subcellular location">
    <subcellularLocation>
        <location evidence="2">Cell membrane</location>
        <topology evidence="2">Multi-pass membrane protein</topology>
    </subcellularLocation>
</comment>
<dbReference type="Pfam" id="PF00512">
    <property type="entry name" value="HisKA"/>
    <property type="match status" value="1"/>
</dbReference>
<keyword evidence="13" id="KW-0472">Membrane</keyword>
<dbReference type="Proteomes" id="UP000469346">
    <property type="component" value="Unassembled WGS sequence"/>
</dbReference>
<dbReference type="Pfam" id="PF02518">
    <property type="entry name" value="HATPase_c"/>
    <property type="match status" value="1"/>
</dbReference>
<evidence type="ECO:0000256" key="5">
    <source>
        <dbReference type="ARBA" id="ARBA00022553"/>
    </source>
</evidence>
<name>A0A6N9TMW6_DISTH</name>
<dbReference type="Gene3D" id="3.30.565.10">
    <property type="entry name" value="Histidine kinase-like ATPase, C-terminal domain"/>
    <property type="match status" value="1"/>
</dbReference>
<evidence type="ECO:0000256" key="3">
    <source>
        <dbReference type="ARBA" id="ARBA00012438"/>
    </source>
</evidence>
<dbReference type="SUPFAM" id="SSF47384">
    <property type="entry name" value="Homodimeric domain of signal transducing histidine kinase"/>
    <property type="match status" value="1"/>
</dbReference>
<dbReference type="GO" id="GO:0000155">
    <property type="term" value="F:phosphorelay sensor kinase activity"/>
    <property type="evidence" value="ECO:0007669"/>
    <property type="project" value="InterPro"/>
</dbReference>
<evidence type="ECO:0000256" key="13">
    <source>
        <dbReference type="SAM" id="Phobius"/>
    </source>
</evidence>
<evidence type="ECO:0000256" key="11">
    <source>
        <dbReference type="ARBA" id="ARBA00022989"/>
    </source>
</evidence>
<keyword evidence="16" id="KW-1185">Reference proteome</keyword>
<evidence type="ECO:0000256" key="4">
    <source>
        <dbReference type="ARBA" id="ARBA00022475"/>
    </source>
</evidence>